<evidence type="ECO:0000313" key="1">
    <source>
        <dbReference type="EMBL" id="MEW9490759.1"/>
    </source>
</evidence>
<name>A0ACC6TLV2_9CREN</name>
<organism evidence="1 2">
    <name type="scientific">Candidatus Aramenus sulfurataquae</name>
    <dbReference type="NCBI Taxonomy" id="1326980"/>
    <lineage>
        <taxon>Archaea</taxon>
        <taxon>Thermoproteota</taxon>
        <taxon>Thermoprotei</taxon>
        <taxon>Sulfolobales</taxon>
        <taxon>Sulfolobaceae</taxon>
        <taxon>Candidatus Aramenus</taxon>
    </lineage>
</organism>
<comment type="caution">
    <text evidence="1">The sequence shown here is derived from an EMBL/GenBank/DDBJ whole genome shotgun (WGS) entry which is preliminary data.</text>
</comment>
<proteinExistence type="predicted"/>
<keyword evidence="1" id="KW-0808">Transferase</keyword>
<dbReference type="Proteomes" id="UP000053480">
    <property type="component" value="Unassembled WGS sequence"/>
</dbReference>
<dbReference type="EC" id="2.3.1.-" evidence="1"/>
<accession>A0ACC6TLV2</accession>
<evidence type="ECO:0000313" key="2">
    <source>
        <dbReference type="Proteomes" id="UP000053480"/>
    </source>
</evidence>
<keyword evidence="1" id="KW-0012">Acyltransferase</keyword>
<protein>
    <submittedName>
        <fullName evidence="1">Bifunctional sugar-1-phosphate nucleotidylyltransferase/acetyltransferase</fullName>
        <ecNumber evidence="1">2.3.1.-</ecNumber>
        <ecNumber evidence="1">2.7.7.-</ecNumber>
    </submittedName>
</protein>
<gene>
    <name evidence="1" type="primary">spn</name>
    <name evidence="1" type="ORF">TQ35_0000865</name>
</gene>
<sequence length="399" mass="43959">MKAVVLAAGKGERLEPITQTRPKPFVPVLGNYLIENIINILSKYTSEIYVVISKEPEYVPFYDKIKDRVKIVYQERGSGTASALQSVKGIKGEMLVVYGDLFFEEEAVKKIVSEEENAVLGVKVSNPSDFGVISFDRNRLKEIIEKPQNPPSNLVNAGIYKLSDDIFSYIEKTPLSSRGEYELTDSINAMAKERKVTVVTYEGYWNDVGKPWQIIDVNKRALDVSHQRINGEVDSNVKIRGKVIIEEGAVVLHGTYIEGPAYIGTGSIVGPNSYVRPHTVLVRENRIGASVEVKESVIMEGTKIPHLSYVGDSVIGENVNFGAGTLVANLRFDEKEVKVNVKGKRISSGRKKLGAIVGGYVKTGINVSILPGVKIGAYALIYPGTVVNRDVGMREFYKG</sequence>
<dbReference type="EMBL" id="JZWS03000001">
    <property type="protein sequence ID" value="MEW9490759.1"/>
    <property type="molecule type" value="Genomic_DNA"/>
</dbReference>
<keyword evidence="1" id="KW-0548">Nucleotidyltransferase</keyword>
<dbReference type="EC" id="2.7.7.-" evidence="1"/>
<reference evidence="1" key="1">
    <citation type="submission" date="2024-07" db="EMBL/GenBank/DDBJ databases">
        <title>Metagenome and Metagenome-Assembled Genomes of Archaea from a hot spring from the geothermal field of Los Azufres, Mexico.</title>
        <authorList>
            <person name="Marin-Paredes R."/>
            <person name="Martinez-Romero E."/>
            <person name="Servin-Garciduenas L.E."/>
        </authorList>
    </citation>
    <scope>NUCLEOTIDE SEQUENCE</scope>
    <source>
        <strain evidence="1">AZ1-454</strain>
    </source>
</reference>